<sequence>MMDRPFAAGSAQRRYWMMCLLVWGLHAVLVAVAFPLSELFTQLPLVHIDSPFHQYQVDVARELWEKHSLIGYDPWFAAGSIGGVNYNASAKAPALLAIMLSPVFGTVIAYKLYVFMAALVAPGFVLWAMRLLAADAVTAIAAMVLGVLLWWVSALHWYHTAGMVAFVLASYASLPYILLAWRSTAGALSAATVLALGVFGAIGMFVHPLFPIPVIFTVPFLVAANWKQVRPKALVLVAVVVPILCLLPNIVWMVPSLRYPGWSDGSLSPFQKVVDIHIVFLEAIGRIEGAARGARLYPLMWACALWALSSATESRLRRVAAGFVCAILALVVFSAVGAYWPVIGTLQPNRLSAAAYLLLIVPAAIGIGSAWRALGRTGIVRYMALMSMAVLLLASAFFGRELKNEVSSAQTAHYGRPAPEVGGEGGMTEWLGEWIRRNTTDQARILFETSQGRVHDGAHIAGRLVHATGREFIGGPYVFMHHAGFWDGHVFGRPIDAFSVQAFSAQLELYNIGWIIVHSPVSKAYLDAHPQLSAIARHGPLTIYRVQQEPDYFLEGKGRVVGRKLDRIELDDVEGPAVTIKYHFVNGLVTDPPATLQSVYRDGDPQPFIRVLAPARRLAIVFP</sequence>
<gene>
    <name evidence="2" type="ORF">E4O92_17825</name>
</gene>
<protein>
    <submittedName>
        <fullName evidence="2">Uncharacterized protein</fullName>
    </submittedName>
</protein>
<evidence type="ECO:0000313" key="3">
    <source>
        <dbReference type="Proteomes" id="UP000297258"/>
    </source>
</evidence>
<feature type="transmembrane region" description="Helical" evidence="1">
    <location>
        <begin position="354"/>
        <end position="373"/>
    </location>
</feature>
<proteinExistence type="predicted"/>
<evidence type="ECO:0000313" key="2">
    <source>
        <dbReference type="EMBL" id="TFW29875.1"/>
    </source>
</evidence>
<comment type="caution">
    <text evidence="2">The sequence shown here is derived from an EMBL/GenBank/DDBJ whole genome shotgun (WGS) entry which is preliminary data.</text>
</comment>
<keyword evidence="1" id="KW-1133">Transmembrane helix</keyword>
<keyword evidence="1" id="KW-0812">Transmembrane</keyword>
<dbReference type="EMBL" id="SPUM01000118">
    <property type="protein sequence ID" value="TFW29875.1"/>
    <property type="molecule type" value="Genomic_DNA"/>
</dbReference>
<dbReference type="OrthoDB" id="8745576at2"/>
<accession>A0A4Y9STS8</accession>
<feature type="transmembrane region" description="Helical" evidence="1">
    <location>
        <begin position="131"/>
        <end position="151"/>
    </location>
</feature>
<name>A0A4Y9STS8_9BURK</name>
<feature type="transmembrane region" description="Helical" evidence="1">
    <location>
        <begin position="233"/>
        <end position="254"/>
    </location>
</feature>
<feature type="transmembrane region" description="Helical" evidence="1">
    <location>
        <begin position="379"/>
        <end position="398"/>
    </location>
</feature>
<feature type="transmembrane region" description="Helical" evidence="1">
    <location>
        <begin position="319"/>
        <end position="342"/>
    </location>
</feature>
<dbReference type="AlphaFoldDB" id="A0A4Y9STS8"/>
<dbReference type="RefSeq" id="WP_135191003.1">
    <property type="nucleotide sequence ID" value="NZ_SPUM01000118.1"/>
</dbReference>
<keyword evidence="3" id="KW-1185">Reference proteome</keyword>
<keyword evidence="1" id="KW-0472">Membrane</keyword>
<reference evidence="2 3" key="1">
    <citation type="submission" date="2019-03" db="EMBL/GenBank/DDBJ databases">
        <title>Draft genome of Massilia hortus sp. nov., a novel bacterial species of the Oxalobacteraceae family.</title>
        <authorList>
            <person name="Peta V."/>
            <person name="Raths R."/>
            <person name="Bucking H."/>
        </authorList>
    </citation>
    <scope>NUCLEOTIDE SEQUENCE [LARGE SCALE GENOMIC DNA]</scope>
    <source>
        <strain evidence="2 3">ONC3</strain>
    </source>
</reference>
<feature type="transmembrane region" description="Helical" evidence="1">
    <location>
        <begin position="94"/>
        <end position="119"/>
    </location>
</feature>
<feature type="transmembrane region" description="Helical" evidence="1">
    <location>
        <begin position="209"/>
        <end position="226"/>
    </location>
</feature>
<organism evidence="2 3">
    <name type="scientific">Massilia horti</name>
    <dbReference type="NCBI Taxonomy" id="2562153"/>
    <lineage>
        <taxon>Bacteria</taxon>
        <taxon>Pseudomonadati</taxon>
        <taxon>Pseudomonadota</taxon>
        <taxon>Betaproteobacteria</taxon>
        <taxon>Burkholderiales</taxon>
        <taxon>Oxalobacteraceae</taxon>
        <taxon>Telluria group</taxon>
        <taxon>Massilia</taxon>
    </lineage>
</organism>
<evidence type="ECO:0000256" key="1">
    <source>
        <dbReference type="SAM" id="Phobius"/>
    </source>
</evidence>
<dbReference type="Proteomes" id="UP000297258">
    <property type="component" value="Unassembled WGS sequence"/>
</dbReference>
<feature type="transmembrane region" description="Helical" evidence="1">
    <location>
        <begin position="185"/>
        <end position="203"/>
    </location>
</feature>
<feature type="transmembrane region" description="Helical" evidence="1">
    <location>
        <begin position="157"/>
        <end position="178"/>
    </location>
</feature>